<dbReference type="FunFam" id="3.20.20.70:FF:000026">
    <property type="entry name" value="Biotin synthase"/>
    <property type="match status" value="1"/>
</dbReference>
<dbReference type="Pfam" id="PF06968">
    <property type="entry name" value="BATS"/>
    <property type="match status" value="1"/>
</dbReference>
<dbReference type="SFLD" id="SFLDG01278">
    <property type="entry name" value="biotin_synthase_like"/>
    <property type="match status" value="1"/>
</dbReference>
<dbReference type="PANTHER" id="PTHR22976">
    <property type="entry name" value="BIOTIN SYNTHASE"/>
    <property type="match status" value="1"/>
</dbReference>
<feature type="binding site" evidence="14 15">
    <location>
        <position position="279"/>
    </location>
    <ligand>
        <name>[2Fe-2S] cluster</name>
        <dbReference type="ChEBI" id="CHEBI:190135"/>
    </ligand>
</feature>
<reference evidence="18" key="1">
    <citation type="submission" date="2012-06" db="EMBL/GenBank/DDBJ databases">
        <title>Complete sequence of chromosome of Desulfomonile tiedjei DSM 6799.</title>
        <authorList>
            <person name="Lucas S."/>
            <person name="Copeland A."/>
            <person name="Lapidus A."/>
            <person name="Glavina del Rio T."/>
            <person name="Dalin E."/>
            <person name="Tice H."/>
            <person name="Bruce D."/>
            <person name="Goodwin L."/>
            <person name="Pitluck S."/>
            <person name="Peters L."/>
            <person name="Ovchinnikova G."/>
            <person name="Zeytun A."/>
            <person name="Lu M."/>
            <person name="Kyrpides N."/>
            <person name="Mavromatis K."/>
            <person name="Ivanova N."/>
            <person name="Brettin T."/>
            <person name="Detter J.C."/>
            <person name="Han C."/>
            <person name="Larimer F."/>
            <person name="Land M."/>
            <person name="Hauser L."/>
            <person name="Markowitz V."/>
            <person name="Cheng J.-F."/>
            <person name="Hugenholtz P."/>
            <person name="Woyke T."/>
            <person name="Wu D."/>
            <person name="Spring S."/>
            <person name="Schroeder M."/>
            <person name="Brambilla E."/>
            <person name="Klenk H.-P."/>
            <person name="Eisen J.A."/>
        </authorList>
    </citation>
    <scope>NUCLEOTIDE SEQUENCE [LARGE SCALE GENOMIC DNA]</scope>
    <source>
        <strain evidence="18">ATCC 49306 / DSM 6799 / DCB-1</strain>
    </source>
</reference>
<feature type="binding site" evidence="14 15">
    <location>
        <position position="209"/>
    </location>
    <ligand>
        <name>[2Fe-2S] cluster</name>
        <dbReference type="ChEBI" id="CHEBI:190135"/>
    </ligand>
</feature>
<evidence type="ECO:0000256" key="15">
    <source>
        <dbReference type="PIRSR" id="PIRSR001619-1"/>
    </source>
</evidence>
<dbReference type="RefSeq" id="WP_014809050.1">
    <property type="nucleotide sequence ID" value="NC_018025.1"/>
</dbReference>
<evidence type="ECO:0000256" key="9">
    <source>
        <dbReference type="ARBA" id="ARBA00022723"/>
    </source>
</evidence>
<dbReference type="OrthoDB" id="9786826at2"/>
<keyword evidence="11 14" id="KW-0408">Iron</keyword>
<dbReference type="SUPFAM" id="SSF102114">
    <property type="entry name" value="Radical SAM enzymes"/>
    <property type="match status" value="1"/>
</dbReference>
<dbReference type="UniPathway" id="UPA00078">
    <property type="reaction ID" value="UER00162"/>
</dbReference>
<keyword evidence="10 14" id="KW-0093">Biotin biosynthesis</keyword>
<protein>
    <recommendedName>
        <fullName evidence="4 14">Biotin synthase</fullName>
        <ecNumber evidence="4 14">2.8.1.6</ecNumber>
    </recommendedName>
</protein>
<evidence type="ECO:0000256" key="13">
    <source>
        <dbReference type="ARBA" id="ARBA00051157"/>
    </source>
</evidence>
<comment type="pathway">
    <text evidence="1 14">Cofactor biosynthesis; biotin biosynthesis; biotin from 7,8-diaminononanoate: step 2/2.</text>
</comment>
<keyword evidence="12 14" id="KW-0411">Iron-sulfur</keyword>
<dbReference type="InterPro" id="IPR006638">
    <property type="entry name" value="Elp3/MiaA/NifB-like_rSAM"/>
</dbReference>
<dbReference type="Gene3D" id="3.20.20.70">
    <property type="entry name" value="Aldolase class I"/>
    <property type="match status" value="1"/>
</dbReference>
<dbReference type="HOGENOM" id="CLU_033172_2_1_7"/>
<feature type="binding site" evidence="14 15">
    <location>
        <position position="73"/>
    </location>
    <ligand>
        <name>[4Fe-4S] cluster</name>
        <dbReference type="ChEBI" id="CHEBI:49883"/>
        <note>4Fe-4S-S-AdoMet</note>
    </ligand>
</feature>
<gene>
    <name evidence="14" type="primary">bioB</name>
    <name evidence="17" type="ordered locus">Desti_1185</name>
</gene>
<keyword evidence="18" id="KW-1185">Reference proteome</keyword>
<feature type="binding site" evidence="14 15">
    <location>
        <position position="117"/>
    </location>
    <ligand>
        <name>[2Fe-2S] cluster</name>
        <dbReference type="ChEBI" id="CHEBI:190135"/>
    </ligand>
</feature>
<evidence type="ECO:0000256" key="11">
    <source>
        <dbReference type="ARBA" id="ARBA00023004"/>
    </source>
</evidence>
<dbReference type="eggNOG" id="COG0502">
    <property type="taxonomic scope" value="Bacteria"/>
</dbReference>
<dbReference type="CDD" id="cd01335">
    <property type="entry name" value="Radical_SAM"/>
    <property type="match status" value="1"/>
</dbReference>
<dbReference type="GO" id="GO:0051537">
    <property type="term" value="F:2 iron, 2 sulfur cluster binding"/>
    <property type="evidence" value="ECO:0007669"/>
    <property type="project" value="UniProtKB-KW"/>
</dbReference>
<comment type="cofactor">
    <cofactor evidence="15">
        <name>[2Fe-2S] cluster</name>
        <dbReference type="ChEBI" id="CHEBI:190135"/>
    </cofactor>
    <text evidence="15">Binds 1 [2Fe-2S] cluster. The cluster is coordinated with 3 cysteines and 1 arginine.</text>
</comment>
<keyword evidence="7 14" id="KW-0949">S-adenosyl-L-methionine</keyword>
<dbReference type="Pfam" id="PF04055">
    <property type="entry name" value="Radical_SAM"/>
    <property type="match status" value="1"/>
</dbReference>
<evidence type="ECO:0000256" key="8">
    <source>
        <dbReference type="ARBA" id="ARBA00022714"/>
    </source>
</evidence>
<dbReference type="NCBIfam" id="TIGR00433">
    <property type="entry name" value="bioB"/>
    <property type="match status" value="1"/>
</dbReference>
<dbReference type="GO" id="GO:0051539">
    <property type="term" value="F:4 iron, 4 sulfur cluster binding"/>
    <property type="evidence" value="ECO:0007669"/>
    <property type="project" value="UniProtKB-KW"/>
</dbReference>
<keyword evidence="9 14" id="KW-0479">Metal-binding</keyword>
<dbReference type="SMART" id="SM00729">
    <property type="entry name" value="Elp3"/>
    <property type="match status" value="1"/>
</dbReference>
<dbReference type="InterPro" id="IPR007197">
    <property type="entry name" value="rSAM"/>
</dbReference>
<evidence type="ECO:0000256" key="12">
    <source>
        <dbReference type="ARBA" id="ARBA00023014"/>
    </source>
</evidence>
<comment type="caution">
    <text evidence="14">Lacks conserved residue(s) required for the propagation of feature annotation.</text>
</comment>
<evidence type="ECO:0000256" key="4">
    <source>
        <dbReference type="ARBA" id="ARBA00012236"/>
    </source>
</evidence>
<proteinExistence type="inferred from homology"/>
<dbReference type="InterPro" id="IPR010722">
    <property type="entry name" value="BATS_dom"/>
</dbReference>
<evidence type="ECO:0000256" key="5">
    <source>
        <dbReference type="ARBA" id="ARBA00022485"/>
    </source>
</evidence>
<evidence type="ECO:0000256" key="10">
    <source>
        <dbReference type="ARBA" id="ARBA00022756"/>
    </source>
</evidence>
<feature type="binding site" evidence="14 15">
    <location>
        <position position="77"/>
    </location>
    <ligand>
        <name>[4Fe-4S] cluster</name>
        <dbReference type="ChEBI" id="CHEBI:49883"/>
        <note>4Fe-4S-S-AdoMet</note>
    </ligand>
</feature>
<dbReference type="EMBL" id="CP003360">
    <property type="protein sequence ID" value="AFM23898.1"/>
    <property type="molecule type" value="Genomic_DNA"/>
</dbReference>
<dbReference type="HAMAP" id="MF_01694">
    <property type="entry name" value="BioB"/>
    <property type="match status" value="1"/>
</dbReference>
<evidence type="ECO:0000259" key="16">
    <source>
        <dbReference type="PROSITE" id="PS51918"/>
    </source>
</evidence>
<feature type="domain" description="Radical SAM core" evidence="16">
    <location>
        <begin position="55"/>
        <end position="284"/>
    </location>
</feature>
<dbReference type="PIRSF" id="PIRSF001619">
    <property type="entry name" value="Biotin_synth"/>
    <property type="match status" value="1"/>
</dbReference>
<comment type="function">
    <text evidence="14">Catalyzes the conversion of dethiobiotin (DTB) to biotin by the insertion of a sulfur atom into dethiobiotin via a radical-based mechanism.</text>
</comment>
<evidence type="ECO:0000256" key="2">
    <source>
        <dbReference type="ARBA" id="ARBA00010765"/>
    </source>
</evidence>
<name>I4C2V7_DESTA</name>
<dbReference type="EC" id="2.8.1.6" evidence="4 14"/>
<evidence type="ECO:0000313" key="17">
    <source>
        <dbReference type="EMBL" id="AFM23898.1"/>
    </source>
</evidence>
<dbReference type="GO" id="GO:0004076">
    <property type="term" value="F:biotin synthase activity"/>
    <property type="evidence" value="ECO:0007669"/>
    <property type="project" value="UniProtKB-UniRule"/>
</dbReference>
<keyword evidence="5 14" id="KW-0004">4Fe-4S</keyword>
<dbReference type="PATRIC" id="fig|706587.4.peg.1351"/>
<dbReference type="GO" id="GO:0005506">
    <property type="term" value="F:iron ion binding"/>
    <property type="evidence" value="ECO:0007669"/>
    <property type="project" value="UniProtKB-UniRule"/>
</dbReference>
<sequence length="331" mass="36267">MITQEISFYRLINSIEEKILDAKSIEQTEARKLLQIPDEFLMHLLAAADRIRIAFKGSKFDSCSLINAKSGRCSEDCAFCAQSGHHHGECDVYGLKSGEEILLAAQKAREAGASRFCTVTSGGALSAKEFDTLIQSLERVRAEVDIHLDASLGFLDNVRAERLAAAGVTRYNHNLETSRDYYGQIVTTHHFDQRVDTVRTVMHHGFSACSGGIIGMGETPDQRLDLAFTLADLGVDCVPINILNPRKGTPLYEVAQPEPLEILKTIAIFRLILPKATIKVAGGRERNLTDFQAMALRSGANGMIVGGYLTTGGRSLEDDVAMIRKAGYTMD</sequence>
<accession>I4C2V7</accession>
<comment type="catalytic activity">
    <reaction evidence="13 14">
        <text>(4R,5S)-dethiobiotin + (sulfur carrier)-SH + 2 reduced [2Fe-2S]-[ferredoxin] + 2 S-adenosyl-L-methionine = (sulfur carrier)-H + biotin + 2 5'-deoxyadenosine + 2 L-methionine + 2 oxidized [2Fe-2S]-[ferredoxin]</text>
        <dbReference type="Rhea" id="RHEA:22060"/>
        <dbReference type="Rhea" id="RHEA-COMP:10000"/>
        <dbReference type="Rhea" id="RHEA-COMP:10001"/>
        <dbReference type="Rhea" id="RHEA-COMP:14737"/>
        <dbReference type="Rhea" id="RHEA-COMP:14739"/>
        <dbReference type="ChEBI" id="CHEBI:17319"/>
        <dbReference type="ChEBI" id="CHEBI:29917"/>
        <dbReference type="ChEBI" id="CHEBI:33737"/>
        <dbReference type="ChEBI" id="CHEBI:33738"/>
        <dbReference type="ChEBI" id="CHEBI:57586"/>
        <dbReference type="ChEBI" id="CHEBI:57844"/>
        <dbReference type="ChEBI" id="CHEBI:59789"/>
        <dbReference type="ChEBI" id="CHEBI:64428"/>
        <dbReference type="ChEBI" id="CHEBI:149473"/>
        <dbReference type="EC" id="2.8.1.6"/>
    </reaction>
</comment>
<dbReference type="SFLD" id="SFLDG01060">
    <property type="entry name" value="BATS_domain_containing"/>
    <property type="match status" value="1"/>
</dbReference>
<evidence type="ECO:0000256" key="3">
    <source>
        <dbReference type="ARBA" id="ARBA00011738"/>
    </source>
</evidence>
<dbReference type="KEGG" id="dti:Desti_1185"/>
<feature type="binding site" evidence="14 15">
    <location>
        <position position="80"/>
    </location>
    <ligand>
        <name>[4Fe-4S] cluster</name>
        <dbReference type="ChEBI" id="CHEBI:49883"/>
        <note>4Fe-4S-S-AdoMet</note>
    </ligand>
</feature>
<comment type="cofactor">
    <cofactor evidence="14">
        <name>[2Fe-2S] cluster</name>
        <dbReference type="ChEBI" id="CHEBI:190135"/>
    </cofactor>
    <text evidence="14">Binds 1 [2Fe-2S] cluster. The cluster is coordinated with 3 cysteines and 1 arginine.</text>
</comment>
<comment type="similarity">
    <text evidence="2 14">Belongs to the radical SAM superfamily. Biotin synthase family.</text>
</comment>
<evidence type="ECO:0000256" key="1">
    <source>
        <dbReference type="ARBA" id="ARBA00004942"/>
    </source>
</evidence>
<dbReference type="InterPro" id="IPR013785">
    <property type="entry name" value="Aldolase_TIM"/>
</dbReference>
<dbReference type="PANTHER" id="PTHR22976:SF2">
    <property type="entry name" value="BIOTIN SYNTHASE, MITOCHONDRIAL"/>
    <property type="match status" value="1"/>
</dbReference>
<dbReference type="PROSITE" id="PS51918">
    <property type="entry name" value="RADICAL_SAM"/>
    <property type="match status" value="1"/>
</dbReference>
<dbReference type="SFLD" id="SFLDS00029">
    <property type="entry name" value="Radical_SAM"/>
    <property type="match status" value="1"/>
</dbReference>
<comment type="subunit">
    <text evidence="3 14">Homodimer.</text>
</comment>
<dbReference type="Proteomes" id="UP000006055">
    <property type="component" value="Chromosome"/>
</dbReference>
<keyword evidence="6 14" id="KW-0808">Transferase</keyword>
<comment type="cofactor">
    <cofactor evidence="14 15">
        <name>[4Fe-4S] cluster</name>
        <dbReference type="ChEBI" id="CHEBI:49883"/>
    </cofactor>
    <text evidence="14 15">Binds 1 [4Fe-4S] cluster. The cluster is coordinated with 3 cysteines and an exchangeable S-adenosyl-L-methionine.</text>
</comment>
<dbReference type="InterPro" id="IPR002684">
    <property type="entry name" value="Biotin_synth/BioAB"/>
</dbReference>
<dbReference type="SMART" id="SM00876">
    <property type="entry name" value="BATS"/>
    <property type="match status" value="1"/>
</dbReference>
<evidence type="ECO:0000256" key="7">
    <source>
        <dbReference type="ARBA" id="ARBA00022691"/>
    </source>
</evidence>
<evidence type="ECO:0000313" key="18">
    <source>
        <dbReference type="Proteomes" id="UP000006055"/>
    </source>
</evidence>
<dbReference type="InterPro" id="IPR024177">
    <property type="entry name" value="Biotin_synthase"/>
</dbReference>
<dbReference type="AlphaFoldDB" id="I4C2V7"/>
<organism evidence="17 18">
    <name type="scientific">Desulfomonile tiedjei (strain ATCC 49306 / DSM 6799 / DCB-1)</name>
    <dbReference type="NCBI Taxonomy" id="706587"/>
    <lineage>
        <taxon>Bacteria</taxon>
        <taxon>Pseudomonadati</taxon>
        <taxon>Thermodesulfobacteriota</taxon>
        <taxon>Desulfomonilia</taxon>
        <taxon>Desulfomonilales</taxon>
        <taxon>Desulfomonilaceae</taxon>
        <taxon>Desulfomonile</taxon>
    </lineage>
</organism>
<dbReference type="STRING" id="706587.Desti_1185"/>
<keyword evidence="8 14" id="KW-0001">2Fe-2S</keyword>
<evidence type="ECO:0000256" key="6">
    <source>
        <dbReference type="ARBA" id="ARBA00022679"/>
    </source>
</evidence>
<dbReference type="InterPro" id="IPR058240">
    <property type="entry name" value="rSAM_sf"/>
</dbReference>
<evidence type="ECO:0000256" key="14">
    <source>
        <dbReference type="HAMAP-Rule" id="MF_01694"/>
    </source>
</evidence>
<dbReference type="GO" id="GO:0009102">
    <property type="term" value="P:biotin biosynthetic process"/>
    <property type="evidence" value="ECO:0007669"/>
    <property type="project" value="UniProtKB-UniRule"/>
</dbReference>